<dbReference type="GO" id="GO:0020037">
    <property type="term" value="F:heme binding"/>
    <property type="evidence" value="ECO:0007669"/>
    <property type="project" value="InterPro"/>
</dbReference>
<dbReference type="Gene3D" id="1.10.630.10">
    <property type="entry name" value="Cytochrome P450"/>
    <property type="match status" value="1"/>
</dbReference>
<dbReference type="GO" id="GO:0005506">
    <property type="term" value="F:iron ion binding"/>
    <property type="evidence" value="ECO:0007669"/>
    <property type="project" value="InterPro"/>
</dbReference>
<feature type="signal peptide" evidence="9">
    <location>
        <begin position="1"/>
        <end position="22"/>
    </location>
</feature>
<organism evidence="10 11">
    <name type="scientific">Cuscuta europaea</name>
    <name type="common">European dodder</name>
    <dbReference type="NCBI Taxonomy" id="41803"/>
    <lineage>
        <taxon>Eukaryota</taxon>
        <taxon>Viridiplantae</taxon>
        <taxon>Streptophyta</taxon>
        <taxon>Embryophyta</taxon>
        <taxon>Tracheophyta</taxon>
        <taxon>Spermatophyta</taxon>
        <taxon>Magnoliopsida</taxon>
        <taxon>eudicotyledons</taxon>
        <taxon>Gunneridae</taxon>
        <taxon>Pentapetalae</taxon>
        <taxon>asterids</taxon>
        <taxon>lamiids</taxon>
        <taxon>Solanales</taxon>
        <taxon>Convolvulaceae</taxon>
        <taxon>Cuscuteae</taxon>
        <taxon>Cuscuta</taxon>
        <taxon>Cuscuta subgen. Cuscuta</taxon>
    </lineage>
</organism>
<dbReference type="AlphaFoldDB" id="A0A9P0Z387"/>
<evidence type="ECO:0000256" key="8">
    <source>
        <dbReference type="RuleBase" id="RU000461"/>
    </source>
</evidence>
<dbReference type="OrthoDB" id="2789670at2759"/>
<proteinExistence type="inferred from homology"/>
<dbReference type="PANTHER" id="PTHR47953">
    <property type="entry name" value="OS08G0105600 PROTEIN"/>
    <property type="match status" value="1"/>
</dbReference>
<accession>A0A9P0Z387</accession>
<feature type="binding site" description="axial binding residue" evidence="7">
    <location>
        <position position="449"/>
    </location>
    <ligand>
        <name>heme</name>
        <dbReference type="ChEBI" id="CHEBI:30413"/>
    </ligand>
    <ligandPart>
        <name>Fe</name>
        <dbReference type="ChEBI" id="CHEBI:18248"/>
    </ligandPart>
</feature>
<dbReference type="PANTHER" id="PTHR47953:SF16">
    <property type="entry name" value="CYTOCHROME P450 71D8"/>
    <property type="match status" value="1"/>
</dbReference>
<feature type="chain" id="PRO_5040370930" description="Premnaspirodiene oxygenase-like" evidence="9">
    <location>
        <begin position="23"/>
        <end position="511"/>
    </location>
</feature>
<keyword evidence="3 7" id="KW-0479">Metal-binding</keyword>
<evidence type="ECO:0000256" key="6">
    <source>
        <dbReference type="ARBA" id="ARBA00023033"/>
    </source>
</evidence>
<name>A0A9P0Z387_CUSEU</name>
<dbReference type="EMBL" id="CAMAPE010000019">
    <property type="protein sequence ID" value="CAH9087584.1"/>
    <property type="molecule type" value="Genomic_DNA"/>
</dbReference>
<evidence type="ECO:0000256" key="9">
    <source>
        <dbReference type="SAM" id="SignalP"/>
    </source>
</evidence>
<comment type="caution">
    <text evidence="10">The sequence shown here is derived from an EMBL/GenBank/DDBJ whole genome shotgun (WGS) entry which is preliminary data.</text>
</comment>
<dbReference type="InterPro" id="IPR001128">
    <property type="entry name" value="Cyt_P450"/>
</dbReference>
<dbReference type="CDD" id="cd11072">
    <property type="entry name" value="CYP71-like"/>
    <property type="match status" value="1"/>
</dbReference>
<dbReference type="Proteomes" id="UP001152484">
    <property type="component" value="Unassembled WGS sequence"/>
</dbReference>
<keyword evidence="4 8" id="KW-0560">Oxidoreductase</keyword>
<sequence length="511" mass="57174">MDFVFNLLSLFLFISFTGLVVAVSTEWKRKRSLSSRGAKLPPGPWRLPLIGSMHHLVGAFPLRRLRELAEKHGPLMHVQLGEVSAVIASSPDMAKAILKTHDLAFASRAKLLLPEIICYRRSDIVFCPYGDYWRQMRKICIVELLSSKNVQSFGSIRRDQASRLLDAVASHGGRPVNLTELVFQFTSSMTCRSAFGSIFKEADEFITVIKEILALLGGFDVADIFPSLKFLHGLSPMRRNILRIHRKVDRILNAIIESHKKSLAAGNNGNGESGGEDLIDVLLRMKRTDGLQFPITDDNIKAVVFDLFTAGTETSSTTIIWAMTEMLRSPTTLAKAQEEVRKAFINNPSFDVKDVEELKYVKLVVKETLRLHPPTPLSIPRECMAETEINGYTIPVKTWVMVNVSSISIDPAYWENAESFAPERFENSGVDFLGNNFEFLPFGSGRRICPGLSFGLANVYLPLAKLLFHFDWKLPRETEYSKSLDLAATPGITAGKKDDLYLVATPYVQNS</sequence>
<evidence type="ECO:0000256" key="2">
    <source>
        <dbReference type="ARBA" id="ARBA00022617"/>
    </source>
</evidence>
<dbReference type="PROSITE" id="PS00086">
    <property type="entry name" value="CYTOCHROME_P450"/>
    <property type="match status" value="1"/>
</dbReference>
<keyword evidence="11" id="KW-1185">Reference proteome</keyword>
<evidence type="ECO:0000256" key="4">
    <source>
        <dbReference type="ARBA" id="ARBA00023002"/>
    </source>
</evidence>
<dbReference type="Pfam" id="PF00067">
    <property type="entry name" value="p450"/>
    <property type="match status" value="1"/>
</dbReference>
<dbReference type="InterPro" id="IPR017972">
    <property type="entry name" value="Cyt_P450_CS"/>
</dbReference>
<evidence type="ECO:0000313" key="11">
    <source>
        <dbReference type="Proteomes" id="UP001152484"/>
    </source>
</evidence>
<dbReference type="InterPro" id="IPR002401">
    <property type="entry name" value="Cyt_P450_E_grp-I"/>
</dbReference>
<evidence type="ECO:0000313" key="10">
    <source>
        <dbReference type="EMBL" id="CAH9087584.1"/>
    </source>
</evidence>
<dbReference type="PRINTS" id="PR00385">
    <property type="entry name" value="P450"/>
</dbReference>
<keyword evidence="5 7" id="KW-0408">Iron</keyword>
<dbReference type="GO" id="GO:0016705">
    <property type="term" value="F:oxidoreductase activity, acting on paired donors, with incorporation or reduction of molecular oxygen"/>
    <property type="evidence" value="ECO:0007669"/>
    <property type="project" value="InterPro"/>
</dbReference>
<keyword evidence="6 8" id="KW-0503">Monooxygenase</keyword>
<dbReference type="GO" id="GO:0004497">
    <property type="term" value="F:monooxygenase activity"/>
    <property type="evidence" value="ECO:0007669"/>
    <property type="project" value="UniProtKB-KW"/>
</dbReference>
<protein>
    <recommendedName>
        <fullName evidence="12">Premnaspirodiene oxygenase-like</fullName>
    </recommendedName>
</protein>
<comment type="cofactor">
    <cofactor evidence="7">
        <name>heme</name>
        <dbReference type="ChEBI" id="CHEBI:30413"/>
    </cofactor>
</comment>
<keyword evidence="2 7" id="KW-0349">Heme</keyword>
<dbReference type="InterPro" id="IPR052306">
    <property type="entry name" value="CYP450_71D"/>
</dbReference>
<reference evidence="10" key="1">
    <citation type="submission" date="2022-07" db="EMBL/GenBank/DDBJ databases">
        <authorList>
            <person name="Macas J."/>
            <person name="Novak P."/>
            <person name="Neumann P."/>
        </authorList>
    </citation>
    <scope>NUCLEOTIDE SEQUENCE</scope>
</reference>
<evidence type="ECO:0008006" key="12">
    <source>
        <dbReference type="Google" id="ProtNLM"/>
    </source>
</evidence>
<evidence type="ECO:0000256" key="5">
    <source>
        <dbReference type="ARBA" id="ARBA00023004"/>
    </source>
</evidence>
<gene>
    <name evidence="10" type="ORF">CEURO_LOCUS10105</name>
</gene>
<evidence type="ECO:0000256" key="7">
    <source>
        <dbReference type="PIRSR" id="PIRSR602401-1"/>
    </source>
</evidence>
<comment type="similarity">
    <text evidence="1 8">Belongs to the cytochrome P450 family.</text>
</comment>
<dbReference type="PRINTS" id="PR00463">
    <property type="entry name" value="EP450I"/>
</dbReference>
<evidence type="ECO:0000256" key="3">
    <source>
        <dbReference type="ARBA" id="ARBA00022723"/>
    </source>
</evidence>
<dbReference type="FunFam" id="1.10.630.10:FF:000043">
    <property type="entry name" value="Cytochrome P450 99A2"/>
    <property type="match status" value="1"/>
</dbReference>
<evidence type="ECO:0000256" key="1">
    <source>
        <dbReference type="ARBA" id="ARBA00010617"/>
    </source>
</evidence>
<dbReference type="InterPro" id="IPR036396">
    <property type="entry name" value="Cyt_P450_sf"/>
</dbReference>
<dbReference type="SUPFAM" id="SSF48264">
    <property type="entry name" value="Cytochrome P450"/>
    <property type="match status" value="1"/>
</dbReference>
<keyword evidence="9" id="KW-0732">Signal</keyword>